<dbReference type="eggNOG" id="ENOG5032ANW">
    <property type="taxonomic scope" value="Bacteria"/>
</dbReference>
<dbReference type="Pfam" id="PF12867">
    <property type="entry name" value="DinB_2"/>
    <property type="match status" value="1"/>
</dbReference>
<name>F4L670_HALH1</name>
<accession>F4L670</accession>
<gene>
    <name evidence="2" type="ordered locus">Halhy_6268</name>
</gene>
<dbReference type="OrthoDB" id="9807923at2"/>
<evidence type="ECO:0000313" key="3">
    <source>
        <dbReference type="Proteomes" id="UP000008461"/>
    </source>
</evidence>
<keyword evidence="3" id="KW-1185">Reference proteome</keyword>
<dbReference type="Gene3D" id="1.20.120.450">
    <property type="entry name" value="dinb family like domain"/>
    <property type="match status" value="1"/>
</dbReference>
<dbReference type="SUPFAM" id="SSF109854">
    <property type="entry name" value="DinB/YfiT-like putative metalloenzymes"/>
    <property type="match status" value="1"/>
</dbReference>
<feature type="domain" description="DinB-like" evidence="1">
    <location>
        <begin position="10"/>
        <end position="169"/>
    </location>
</feature>
<proteinExistence type="predicted"/>
<reference evidence="2 3" key="1">
    <citation type="journal article" date="2011" name="Stand. Genomic Sci.">
        <title>Complete genome sequence of Haliscomenobacter hydrossis type strain (O).</title>
        <authorList>
            <consortium name="US DOE Joint Genome Institute (JGI-PGF)"/>
            <person name="Daligault H."/>
            <person name="Lapidus A."/>
            <person name="Zeytun A."/>
            <person name="Nolan M."/>
            <person name="Lucas S."/>
            <person name="Del Rio T.G."/>
            <person name="Tice H."/>
            <person name="Cheng J.F."/>
            <person name="Tapia R."/>
            <person name="Han C."/>
            <person name="Goodwin L."/>
            <person name="Pitluck S."/>
            <person name="Liolios K."/>
            <person name="Pagani I."/>
            <person name="Ivanova N."/>
            <person name="Huntemann M."/>
            <person name="Mavromatis K."/>
            <person name="Mikhailova N."/>
            <person name="Pati A."/>
            <person name="Chen A."/>
            <person name="Palaniappan K."/>
            <person name="Land M."/>
            <person name="Hauser L."/>
            <person name="Brambilla E.M."/>
            <person name="Rohde M."/>
            <person name="Verbarg S."/>
            <person name="Goker M."/>
            <person name="Bristow J."/>
            <person name="Eisen J.A."/>
            <person name="Markowitz V."/>
            <person name="Hugenholtz P."/>
            <person name="Kyrpides N.C."/>
            <person name="Klenk H.P."/>
            <person name="Woyke T."/>
        </authorList>
    </citation>
    <scope>NUCLEOTIDE SEQUENCE [LARGE SCALE GENOMIC DNA]</scope>
    <source>
        <strain evidence="3">ATCC 27775 / DSM 1100 / LMG 10767 / O</strain>
    </source>
</reference>
<organism evidence="2 3">
    <name type="scientific">Haliscomenobacter hydrossis (strain ATCC 27775 / DSM 1100 / LMG 10767 / O)</name>
    <dbReference type="NCBI Taxonomy" id="760192"/>
    <lineage>
        <taxon>Bacteria</taxon>
        <taxon>Pseudomonadati</taxon>
        <taxon>Bacteroidota</taxon>
        <taxon>Saprospiria</taxon>
        <taxon>Saprospirales</taxon>
        <taxon>Haliscomenobacteraceae</taxon>
        <taxon>Haliscomenobacter</taxon>
    </lineage>
</organism>
<sequence length="181" mass="20327">MTEVNQLLAQVESARKAFIAEATGLNYAQAKFKPHPESWNIVEIEEHIVRAEQSGISGLWKAYDALRRGEPVWSGDPIHRGLSADEIIARTWQPKESVPPIAAPQWGGALNFWLAMLKAQSSMLADLAAELEGFDLETLLYPHPISGPMDARQRFDFLRVHMLRHQKQIQELKGKAGFSKS</sequence>
<dbReference type="STRING" id="760192.Halhy_6268"/>
<evidence type="ECO:0000313" key="2">
    <source>
        <dbReference type="EMBL" id="AEE54088.1"/>
    </source>
</evidence>
<dbReference type="HOGENOM" id="CLU_1459259_0_0_10"/>
<reference key="2">
    <citation type="submission" date="2011-04" db="EMBL/GenBank/DDBJ databases">
        <title>Complete sequence of chromosome of Haliscomenobacter hydrossis DSM 1100.</title>
        <authorList>
            <consortium name="US DOE Joint Genome Institute (JGI-PGF)"/>
            <person name="Lucas S."/>
            <person name="Han J."/>
            <person name="Lapidus A."/>
            <person name="Bruce D."/>
            <person name="Goodwin L."/>
            <person name="Pitluck S."/>
            <person name="Peters L."/>
            <person name="Kyrpides N."/>
            <person name="Mavromatis K."/>
            <person name="Ivanova N."/>
            <person name="Ovchinnikova G."/>
            <person name="Pagani I."/>
            <person name="Daligault H."/>
            <person name="Detter J.C."/>
            <person name="Han C."/>
            <person name="Land M."/>
            <person name="Hauser L."/>
            <person name="Markowitz V."/>
            <person name="Cheng J.-F."/>
            <person name="Hugenholtz P."/>
            <person name="Woyke T."/>
            <person name="Wu D."/>
            <person name="Verbarg S."/>
            <person name="Frueling A."/>
            <person name="Brambilla E."/>
            <person name="Klenk H.-P."/>
            <person name="Eisen J.A."/>
        </authorList>
    </citation>
    <scope>NUCLEOTIDE SEQUENCE</scope>
    <source>
        <strain>DSM 1100</strain>
    </source>
</reference>
<dbReference type="RefSeq" id="WP_013768609.1">
    <property type="nucleotide sequence ID" value="NC_015510.1"/>
</dbReference>
<dbReference type="InterPro" id="IPR024775">
    <property type="entry name" value="DinB-like"/>
</dbReference>
<dbReference type="EMBL" id="CP002691">
    <property type="protein sequence ID" value="AEE54088.1"/>
    <property type="molecule type" value="Genomic_DNA"/>
</dbReference>
<dbReference type="KEGG" id="hhy:Halhy_6268"/>
<protein>
    <recommendedName>
        <fullName evidence="1">DinB-like domain-containing protein</fullName>
    </recommendedName>
</protein>
<dbReference type="AlphaFoldDB" id="F4L670"/>
<evidence type="ECO:0000259" key="1">
    <source>
        <dbReference type="Pfam" id="PF12867"/>
    </source>
</evidence>
<dbReference type="Proteomes" id="UP000008461">
    <property type="component" value="Chromosome"/>
</dbReference>
<dbReference type="InterPro" id="IPR034660">
    <property type="entry name" value="DinB/YfiT-like"/>
</dbReference>